<dbReference type="GO" id="GO:0042956">
    <property type="term" value="P:maltodextrin transmembrane transport"/>
    <property type="evidence" value="ECO:0007669"/>
    <property type="project" value="TreeGrafter"/>
</dbReference>
<keyword evidence="2" id="KW-0813">Transport</keyword>
<evidence type="ECO:0000256" key="1">
    <source>
        <dbReference type="ARBA" id="ARBA00008520"/>
    </source>
</evidence>
<dbReference type="InterPro" id="IPR006059">
    <property type="entry name" value="SBP"/>
</dbReference>
<dbReference type="AlphaFoldDB" id="A0A926ELF9"/>
<dbReference type="EMBL" id="JACRSY010000022">
    <property type="protein sequence ID" value="MBC8580497.1"/>
    <property type="molecule type" value="Genomic_DNA"/>
</dbReference>
<dbReference type="Proteomes" id="UP000655830">
    <property type="component" value="Unassembled WGS sequence"/>
</dbReference>
<gene>
    <name evidence="4" type="ORF">H8718_13255</name>
</gene>
<organism evidence="4 5">
    <name type="scientific">Zhenhengia yiwuensis</name>
    <dbReference type="NCBI Taxonomy" id="2763666"/>
    <lineage>
        <taxon>Bacteria</taxon>
        <taxon>Bacillati</taxon>
        <taxon>Bacillota</taxon>
        <taxon>Clostridia</taxon>
        <taxon>Lachnospirales</taxon>
        <taxon>Lachnospiraceae</taxon>
        <taxon>Zhenhengia</taxon>
    </lineage>
</organism>
<keyword evidence="3" id="KW-0732">Signal</keyword>
<dbReference type="GO" id="GO:1901982">
    <property type="term" value="F:maltose binding"/>
    <property type="evidence" value="ECO:0007669"/>
    <property type="project" value="TreeGrafter"/>
</dbReference>
<dbReference type="GO" id="GO:0055052">
    <property type="term" value="C:ATP-binding cassette (ABC) transporter complex, substrate-binding subunit-containing"/>
    <property type="evidence" value="ECO:0007669"/>
    <property type="project" value="TreeGrafter"/>
</dbReference>
<dbReference type="CDD" id="cd14748">
    <property type="entry name" value="PBP2_UgpB"/>
    <property type="match status" value="1"/>
</dbReference>
<dbReference type="PANTHER" id="PTHR30061">
    <property type="entry name" value="MALTOSE-BINDING PERIPLASMIC PROTEIN"/>
    <property type="match status" value="1"/>
</dbReference>
<comment type="caution">
    <text evidence="4">The sequence shown here is derived from an EMBL/GenBank/DDBJ whole genome shotgun (WGS) entry which is preliminary data.</text>
</comment>
<proteinExistence type="inferred from homology"/>
<dbReference type="SUPFAM" id="SSF53850">
    <property type="entry name" value="Periplasmic binding protein-like II"/>
    <property type="match status" value="1"/>
</dbReference>
<dbReference type="Gene3D" id="3.40.190.10">
    <property type="entry name" value="Periplasmic binding protein-like II"/>
    <property type="match status" value="2"/>
</dbReference>
<dbReference type="GO" id="GO:0015768">
    <property type="term" value="P:maltose transport"/>
    <property type="evidence" value="ECO:0007669"/>
    <property type="project" value="TreeGrafter"/>
</dbReference>
<dbReference type="Pfam" id="PF13416">
    <property type="entry name" value="SBP_bac_8"/>
    <property type="match status" value="1"/>
</dbReference>
<evidence type="ECO:0000313" key="5">
    <source>
        <dbReference type="Proteomes" id="UP000655830"/>
    </source>
</evidence>
<comment type="similarity">
    <text evidence="1">Belongs to the bacterial solute-binding protein 1 family.</text>
</comment>
<evidence type="ECO:0000313" key="4">
    <source>
        <dbReference type="EMBL" id="MBC8580497.1"/>
    </source>
</evidence>
<sequence length="434" mass="48168">MLGASLIAMISINTVGCASGQAAEAQSSVKDTQKGSNQEGEMIELEFWYSWQDKVAENNQELTEKFNETVGKENNIRITAEYQGSYDELHTKLKSAFIANEQPAISVMEIASIKSFADAGMIEPLENYISDEKESNFLPGLMDNSYVDGKLYGVPYLRSTPIFYYNKTLFDQAGITSAPTNWEELASTSKQLESIGVKGFGFLNDIWHFEAYTQGNGGNIVNADETEAIFNQEPAVEAVEFLKEGIEKYNFKYYSGNNASDTRTTEIMNQKIGMWVDSTGSLNNTLDIAGQNGYEIGTAFIPCGKEYSVPTGGCNIVMTSKLTDEEKEAAALFINFMTEEEQVVYSHKKTGYLPTTISSTTHPEIEALYESTPQFKVAVDQLQYGHGRPMNKAYGEAYNVYINALDQIFTTDVKVQDTLDKAAMEATKLLQESK</sequence>
<protein>
    <submittedName>
        <fullName evidence="4">ABC transporter substrate-binding protein</fullName>
    </submittedName>
</protein>
<reference evidence="4" key="1">
    <citation type="submission" date="2020-08" db="EMBL/GenBank/DDBJ databases">
        <title>Genome public.</title>
        <authorList>
            <person name="Liu C."/>
            <person name="Sun Q."/>
        </authorList>
    </citation>
    <scope>NUCLEOTIDE SEQUENCE</scope>
    <source>
        <strain evidence="4">NSJ-12</strain>
    </source>
</reference>
<evidence type="ECO:0000256" key="2">
    <source>
        <dbReference type="ARBA" id="ARBA00022448"/>
    </source>
</evidence>
<keyword evidence="5" id="KW-1185">Reference proteome</keyword>
<evidence type="ECO:0000256" key="3">
    <source>
        <dbReference type="ARBA" id="ARBA00022729"/>
    </source>
</evidence>
<name>A0A926ELF9_9FIRM</name>
<dbReference type="PANTHER" id="PTHR30061:SF50">
    <property type="entry name" value="MALTOSE_MALTODEXTRIN-BINDING PERIPLASMIC PROTEIN"/>
    <property type="match status" value="1"/>
</dbReference>
<accession>A0A926ELF9</accession>